<dbReference type="PANTHER" id="PTHR31485">
    <property type="entry name" value="PEPTIDYL SERINE ALPHA-GALACTOSYLTRANSFERASE"/>
    <property type="match status" value="1"/>
</dbReference>
<sequence>MAAPVHIVFTSECNNTQFDWFAVGVFESFRASGFHGNITRLLACSAEALASYKGMSIGEGVGRTFVHPNYRHNPLNGDVSASYNKPASVMHWSSEADFTEEFVLFIDADMLLLKPIDPVAMGAKRGTVVSERVSYMIGTSNKLAAQFLPPEAVPKAKPVGWYHIFHRDDLRQIAPRWLHYCGRVRTEPGRYWRLNGTGEDIPTGDAYVQRGQAPWIAEMYGYAFGAAEVGVEHEVTRGVVAYPSELSFGEPYIVHYGIDFNIGSDYNWNKMRFRRGAELAPREACPPGALSRPRGLPLPRLR</sequence>
<keyword evidence="3" id="KW-0808">Transferase</keyword>
<reference evidence="9" key="1">
    <citation type="journal article" date="2013" name="Nature">
        <title>Pan genome of the phytoplankton Emiliania underpins its global distribution.</title>
        <authorList>
            <person name="Read B.A."/>
            <person name="Kegel J."/>
            <person name="Klute M.J."/>
            <person name="Kuo A."/>
            <person name="Lefebvre S.C."/>
            <person name="Maumus F."/>
            <person name="Mayer C."/>
            <person name="Miller J."/>
            <person name="Monier A."/>
            <person name="Salamov A."/>
            <person name="Young J."/>
            <person name="Aguilar M."/>
            <person name="Claverie J.M."/>
            <person name="Frickenhaus S."/>
            <person name="Gonzalez K."/>
            <person name="Herman E.K."/>
            <person name="Lin Y.C."/>
            <person name="Napier J."/>
            <person name="Ogata H."/>
            <person name="Sarno A.F."/>
            <person name="Shmutz J."/>
            <person name="Schroeder D."/>
            <person name="de Vargas C."/>
            <person name="Verret F."/>
            <person name="von Dassow P."/>
            <person name="Valentin K."/>
            <person name="Van de Peer Y."/>
            <person name="Wheeler G."/>
            <person name="Dacks J.B."/>
            <person name="Delwiche C.F."/>
            <person name="Dyhrman S.T."/>
            <person name="Glockner G."/>
            <person name="John U."/>
            <person name="Richards T."/>
            <person name="Worden A.Z."/>
            <person name="Zhang X."/>
            <person name="Grigoriev I.V."/>
            <person name="Allen A.E."/>
            <person name="Bidle K."/>
            <person name="Borodovsky M."/>
            <person name="Bowler C."/>
            <person name="Brownlee C."/>
            <person name="Cock J.M."/>
            <person name="Elias M."/>
            <person name="Gladyshev V.N."/>
            <person name="Groth M."/>
            <person name="Guda C."/>
            <person name="Hadaegh A."/>
            <person name="Iglesias-Rodriguez M.D."/>
            <person name="Jenkins J."/>
            <person name="Jones B.M."/>
            <person name="Lawson T."/>
            <person name="Leese F."/>
            <person name="Lindquist E."/>
            <person name="Lobanov A."/>
            <person name="Lomsadze A."/>
            <person name="Malik S.B."/>
            <person name="Marsh M.E."/>
            <person name="Mackinder L."/>
            <person name="Mock T."/>
            <person name="Mueller-Roeber B."/>
            <person name="Pagarete A."/>
            <person name="Parker M."/>
            <person name="Probert I."/>
            <person name="Quesneville H."/>
            <person name="Raines C."/>
            <person name="Rensing S.A."/>
            <person name="Riano-Pachon D.M."/>
            <person name="Richier S."/>
            <person name="Rokitta S."/>
            <person name="Shiraiwa Y."/>
            <person name="Soanes D.M."/>
            <person name="van der Giezen M."/>
            <person name="Wahlund T.M."/>
            <person name="Williams B."/>
            <person name="Wilson W."/>
            <person name="Wolfe G."/>
            <person name="Wurch L.L."/>
        </authorList>
    </citation>
    <scope>NUCLEOTIDE SEQUENCE</scope>
</reference>
<dbReference type="AlphaFoldDB" id="A0A0D3J1M1"/>
<accession>A0A0D3J1M1</accession>
<dbReference type="InterPro" id="IPR044845">
    <property type="entry name" value="HPAT/SRGT1-like"/>
</dbReference>
<organism evidence="8 9">
    <name type="scientific">Emiliania huxleyi (strain CCMP1516)</name>
    <dbReference type="NCBI Taxonomy" id="280463"/>
    <lineage>
        <taxon>Eukaryota</taxon>
        <taxon>Haptista</taxon>
        <taxon>Haptophyta</taxon>
        <taxon>Prymnesiophyceae</taxon>
        <taxon>Isochrysidales</taxon>
        <taxon>Noelaerhabdaceae</taxon>
        <taxon>Emiliania</taxon>
    </lineage>
</organism>
<keyword evidence="5" id="KW-1133">Transmembrane helix</keyword>
<name>A0A0D3J1M1_EMIH1</name>
<keyword evidence="9" id="KW-1185">Reference proteome</keyword>
<dbReference type="GO" id="GO:0016020">
    <property type="term" value="C:membrane"/>
    <property type="evidence" value="ECO:0007669"/>
    <property type="project" value="UniProtKB-SubCell"/>
</dbReference>
<keyword evidence="6" id="KW-0472">Membrane</keyword>
<dbReference type="PaxDb" id="2903-EOD17406"/>
<keyword evidence="2" id="KW-0328">Glycosyltransferase</keyword>
<protein>
    <recommendedName>
        <fullName evidence="7">Hydroxyproline O-arabinosyltransferase-like domain-containing protein</fullName>
    </recommendedName>
</protein>
<evidence type="ECO:0000256" key="1">
    <source>
        <dbReference type="ARBA" id="ARBA00004167"/>
    </source>
</evidence>
<feature type="domain" description="Hydroxyproline O-arabinosyltransferase-like" evidence="7">
    <location>
        <begin position="83"/>
        <end position="185"/>
    </location>
</feature>
<keyword evidence="4" id="KW-0812">Transmembrane</keyword>
<evidence type="ECO:0000259" key="7">
    <source>
        <dbReference type="Pfam" id="PF23452"/>
    </source>
</evidence>
<dbReference type="PANTHER" id="PTHR31485:SF7">
    <property type="entry name" value="PEPTIDYL SERINE ALPHA-GALACTOSYLTRANSFERASE"/>
    <property type="match status" value="1"/>
</dbReference>
<evidence type="ECO:0000256" key="5">
    <source>
        <dbReference type="ARBA" id="ARBA00022989"/>
    </source>
</evidence>
<dbReference type="Proteomes" id="UP000013827">
    <property type="component" value="Unassembled WGS sequence"/>
</dbReference>
<dbReference type="Pfam" id="PF23452">
    <property type="entry name" value="HPAT"/>
    <property type="match status" value="1"/>
</dbReference>
<evidence type="ECO:0000313" key="8">
    <source>
        <dbReference type="EnsemblProtists" id="EOD17406"/>
    </source>
</evidence>
<evidence type="ECO:0000256" key="6">
    <source>
        <dbReference type="ARBA" id="ARBA00023136"/>
    </source>
</evidence>
<evidence type="ECO:0000256" key="2">
    <source>
        <dbReference type="ARBA" id="ARBA00022676"/>
    </source>
</evidence>
<dbReference type="GO" id="GO:0016757">
    <property type="term" value="F:glycosyltransferase activity"/>
    <property type="evidence" value="ECO:0007669"/>
    <property type="project" value="UniProtKB-KW"/>
</dbReference>
<comment type="subcellular location">
    <subcellularLocation>
        <location evidence="1">Membrane</location>
        <topology evidence="1">Single-pass membrane protein</topology>
    </subcellularLocation>
</comment>
<dbReference type="KEGG" id="ehx:EMIHUDRAFT_451403"/>
<proteinExistence type="predicted"/>
<dbReference type="RefSeq" id="XP_005769835.1">
    <property type="nucleotide sequence ID" value="XM_005769778.1"/>
</dbReference>
<reference evidence="8" key="2">
    <citation type="submission" date="2024-10" db="UniProtKB">
        <authorList>
            <consortium name="EnsemblProtists"/>
        </authorList>
    </citation>
    <scope>IDENTIFICATION</scope>
</reference>
<evidence type="ECO:0000256" key="4">
    <source>
        <dbReference type="ARBA" id="ARBA00022692"/>
    </source>
</evidence>
<dbReference type="eggNOG" id="ENOG502QQG8">
    <property type="taxonomic scope" value="Eukaryota"/>
</dbReference>
<dbReference type="GeneID" id="17263556"/>
<evidence type="ECO:0000256" key="3">
    <source>
        <dbReference type="ARBA" id="ARBA00022679"/>
    </source>
</evidence>
<dbReference type="EnsemblProtists" id="EOD17406">
    <property type="protein sequence ID" value="EOD17406"/>
    <property type="gene ID" value="EMIHUDRAFT_451403"/>
</dbReference>
<dbReference type="InterPro" id="IPR056508">
    <property type="entry name" value="HPAT-like"/>
</dbReference>
<dbReference type="HOGENOM" id="CLU_1052092_0_0_1"/>
<dbReference type="STRING" id="2903.R1E321"/>
<evidence type="ECO:0000313" key="9">
    <source>
        <dbReference type="Proteomes" id="UP000013827"/>
    </source>
</evidence>